<proteinExistence type="predicted"/>
<dbReference type="OrthoDB" id="16820at2759"/>
<dbReference type="SUPFAM" id="SSF51905">
    <property type="entry name" value="FAD/NAD(P)-binding domain"/>
    <property type="match status" value="1"/>
</dbReference>
<dbReference type="PANTHER" id="PTHR47469">
    <property type="entry name" value="MONOOXYGENASE-LIKE"/>
    <property type="match status" value="1"/>
</dbReference>
<dbReference type="InterPro" id="IPR036188">
    <property type="entry name" value="FAD/NAD-bd_sf"/>
</dbReference>
<reference evidence="2" key="1">
    <citation type="journal article" date="2021" name="Nat. Commun.">
        <title>Genetic determinants of endophytism in the Arabidopsis root mycobiome.</title>
        <authorList>
            <person name="Mesny F."/>
            <person name="Miyauchi S."/>
            <person name="Thiergart T."/>
            <person name="Pickel B."/>
            <person name="Atanasova L."/>
            <person name="Karlsson M."/>
            <person name="Huettel B."/>
            <person name="Barry K.W."/>
            <person name="Haridas S."/>
            <person name="Chen C."/>
            <person name="Bauer D."/>
            <person name="Andreopoulos W."/>
            <person name="Pangilinan J."/>
            <person name="LaButti K."/>
            <person name="Riley R."/>
            <person name="Lipzen A."/>
            <person name="Clum A."/>
            <person name="Drula E."/>
            <person name="Henrissat B."/>
            <person name="Kohler A."/>
            <person name="Grigoriev I.V."/>
            <person name="Martin F.M."/>
            <person name="Hacquard S."/>
        </authorList>
    </citation>
    <scope>NUCLEOTIDE SEQUENCE</scope>
    <source>
        <strain evidence="2">MPI-SDFR-AT-0068</strain>
    </source>
</reference>
<dbReference type="Pfam" id="PF22607">
    <property type="entry name" value="FAD_binding-like"/>
    <property type="match status" value="1"/>
</dbReference>
<sequence>MTEPVVVVGGSISGLMQALQFRREGRDIIILEQDPDPERASNGYGMTYLTTVGDFLQVNDITGVLRGYPTAGVHVSLGKWVNPINFGKPMTVTSWGLFYRILRANFDGYASKAVPRPPKLPVGHGKAEYRGGARVTGITELEDKVVVEYVNVADGVTVTIETDQVIGADGSNSTVRDLVGAKLNKNYSGYIVWRGMVKESDLTESTREFFASGFNLDMMWRGYLLCYKVPSDQGDFSTEGATMNYLLYENVVDGSNKMKDIFTDTNGKLHQNTVPRGTVRPEMWDRARVEHLPHLAPPFAELLAKTDHPFVSKIGDGMCDSPSYFGGKVMLVGEAFCSIRPHTGAAAELSAVQNELMVKMRKGEMTPEEWEEQVRLQSRKFMMAARAVGEFGQSSIFTFAQHLYACLMA</sequence>
<dbReference type="InterPro" id="IPR053212">
    <property type="entry name" value="DHP_3-monooxygenase"/>
</dbReference>
<dbReference type="EMBL" id="JAGPXF010000004">
    <property type="protein sequence ID" value="KAH7245108.1"/>
    <property type="molecule type" value="Genomic_DNA"/>
</dbReference>
<evidence type="ECO:0000313" key="2">
    <source>
        <dbReference type="EMBL" id="KAH7245108.1"/>
    </source>
</evidence>
<gene>
    <name evidence="2" type="ORF">BKA59DRAFT_454178</name>
</gene>
<dbReference type="InterPro" id="IPR054707">
    <property type="entry name" value="DhpH_subs-bd"/>
</dbReference>
<dbReference type="Proteomes" id="UP000813427">
    <property type="component" value="Unassembled WGS sequence"/>
</dbReference>
<dbReference type="Gene3D" id="3.30.9.60">
    <property type="match status" value="1"/>
</dbReference>
<keyword evidence="3" id="KW-1185">Reference proteome</keyword>
<evidence type="ECO:0000313" key="3">
    <source>
        <dbReference type="Proteomes" id="UP000813427"/>
    </source>
</evidence>
<accession>A0A8K0WC74</accession>
<organism evidence="2 3">
    <name type="scientific">Fusarium tricinctum</name>
    <dbReference type="NCBI Taxonomy" id="61284"/>
    <lineage>
        <taxon>Eukaryota</taxon>
        <taxon>Fungi</taxon>
        <taxon>Dikarya</taxon>
        <taxon>Ascomycota</taxon>
        <taxon>Pezizomycotina</taxon>
        <taxon>Sordariomycetes</taxon>
        <taxon>Hypocreomycetidae</taxon>
        <taxon>Hypocreales</taxon>
        <taxon>Nectriaceae</taxon>
        <taxon>Fusarium</taxon>
        <taxon>Fusarium tricinctum species complex</taxon>
    </lineage>
</organism>
<feature type="domain" description="2,6-dihydroxypyridine 3-monooxygenase substrate binding" evidence="1">
    <location>
        <begin position="187"/>
        <end position="316"/>
    </location>
</feature>
<comment type="caution">
    <text evidence="2">The sequence shown here is derived from an EMBL/GenBank/DDBJ whole genome shotgun (WGS) entry which is preliminary data.</text>
</comment>
<protein>
    <submittedName>
        <fullName evidence="2">FAD binding domain-containing protein</fullName>
    </submittedName>
</protein>
<dbReference type="PRINTS" id="PR00420">
    <property type="entry name" value="RNGMNOXGNASE"/>
</dbReference>
<dbReference type="PANTHER" id="PTHR47469:SF2">
    <property type="entry name" value="OS06G0597600 PROTEIN"/>
    <property type="match status" value="1"/>
</dbReference>
<evidence type="ECO:0000259" key="1">
    <source>
        <dbReference type="Pfam" id="PF22607"/>
    </source>
</evidence>
<name>A0A8K0WC74_9HYPO</name>
<dbReference type="SUPFAM" id="SSF54373">
    <property type="entry name" value="FAD-linked reductases, C-terminal domain"/>
    <property type="match status" value="1"/>
</dbReference>
<dbReference type="AlphaFoldDB" id="A0A8K0WC74"/>